<dbReference type="AlphaFoldDB" id="A0A4Y3HZB7"/>
<gene>
    <name evidence="1" type="ORF">VIN01S_31650</name>
</gene>
<sequence length="299" mass="35349">MKTKEKIIIRIKGTKAYPRLRKIKHRLKSMIKSDYSDFKIRFENEFGYKLNVENPVSFSEKIQWRKLNQLPKDIIYAECSDKYEVRKFVSKKSNCKLIPLIGVYDNIEQIDFKSLPDEYVIKTTHDSGTVFIVEKSSKEDYILEIKKKLWLSMQHDYGCESRERHYSNIQPRIIIEKLMLDKGELPSDIKIHCFHGEAKFIQVANSSHTTNDIYDTEWNELDVVYLNKKSSIVHLKPDNLSELLSISRSLSVDFDYVRVDLYTINNDVYFGELTFAPNRGYAKIIPSEFDIEWGKYWKI</sequence>
<organism evidence="1 2">
    <name type="scientific">Vibrio inusitatus NBRC 102082</name>
    <dbReference type="NCBI Taxonomy" id="1219070"/>
    <lineage>
        <taxon>Bacteria</taxon>
        <taxon>Pseudomonadati</taxon>
        <taxon>Pseudomonadota</taxon>
        <taxon>Gammaproteobacteria</taxon>
        <taxon>Vibrionales</taxon>
        <taxon>Vibrionaceae</taxon>
        <taxon>Vibrio</taxon>
    </lineage>
</organism>
<dbReference type="InterPro" id="IPR029465">
    <property type="entry name" value="ATPgrasp_TupA"/>
</dbReference>
<accession>A0A4Y3HZB7</accession>
<dbReference type="Proteomes" id="UP000318717">
    <property type="component" value="Unassembled WGS sequence"/>
</dbReference>
<proteinExistence type="predicted"/>
<dbReference type="EMBL" id="BJLF01000018">
    <property type="protein sequence ID" value="GEA52361.1"/>
    <property type="molecule type" value="Genomic_DNA"/>
</dbReference>
<dbReference type="OrthoDB" id="9791827at2"/>
<dbReference type="Pfam" id="PF14305">
    <property type="entry name" value="ATPgrasp_TupA"/>
    <property type="match status" value="1"/>
</dbReference>
<reference evidence="1 2" key="1">
    <citation type="submission" date="2019-06" db="EMBL/GenBank/DDBJ databases">
        <title>Whole genome shotgun sequence of Vibrio inusitatus NBRC 102082.</title>
        <authorList>
            <person name="Hosoyama A."/>
            <person name="Uohara A."/>
            <person name="Ohji S."/>
            <person name="Ichikawa N."/>
        </authorList>
    </citation>
    <scope>NUCLEOTIDE SEQUENCE [LARGE SCALE GENOMIC DNA]</scope>
    <source>
        <strain evidence="1 2">NBRC 102082</strain>
    </source>
</reference>
<comment type="caution">
    <text evidence="1">The sequence shown here is derived from an EMBL/GenBank/DDBJ whole genome shotgun (WGS) entry which is preliminary data.</text>
</comment>
<protein>
    <submittedName>
        <fullName evidence="1">Glycosyl transferase</fullName>
    </submittedName>
</protein>
<dbReference type="RefSeq" id="WP_141346806.1">
    <property type="nucleotide sequence ID" value="NZ_BJLF01000018.1"/>
</dbReference>
<keyword evidence="2" id="KW-1185">Reference proteome</keyword>
<evidence type="ECO:0000313" key="2">
    <source>
        <dbReference type="Proteomes" id="UP000318717"/>
    </source>
</evidence>
<keyword evidence="1" id="KW-0808">Transferase</keyword>
<dbReference type="GO" id="GO:0016740">
    <property type="term" value="F:transferase activity"/>
    <property type="evidence" value="ECO:0007669"/>
    <property type="project" value="UniProtKB-KW"/>
</dbReference>
<name>A0A4Y3HZB7_9VIBR</name>
<evidence type="ECO:0000313" key="1">
    <source>
        <dbReference type="EMBL" id="GEA52361.1"/>
    </source>
</evidence>